<proteinExistence type="predicted"/>
<feature type="non-terminal residue" evidence="2">
    <location>
        <position position="84"/>
    </location>
</feature>
<protein>
    <recommendedName>
        <fullName evidence="1">RNA helicase HrpA C-terminal domain-containing protein</fullName>
    </recommendedName>
</protein>
<organism evidence="2 3">
    <name type="scientific">Idiomarina baltica</name>
    <dbReference type="NCBI Taxonomy" id="190892"/>
    <lineage>
        <taxon>Bacteria</taxon>
        <taxon>Pseudomonadati</taxon>
        <taxon>Pseudomonadota</taxon>
        <taxon>Gammaproteobacteria</taxon>
        <taxon>Alteromonadales</taxon>
        <taxon>Idiomarinaceae</taxon>
        <taxon>Idiomarina</taxon>
    </lineage>
</organism>
<dbReference type="AlphaFoldDB" id="A0A348WP83"/>
<evidence type="ECO:0000259" key="1">
    <source>
        <dbReference type="Pfam" id="PF11898"/>
    </source>
</evidence>
<sequence>KQGSVVADEQVTLLGLILVARRRVQFGPIDPTLARHIFIREGLAQGQIKRQLPFIKHNLDLIASVQALEEKSRRRDILVDEQEL</sequence>
<reference evidence="2 3" key="1">
    <citation type="journal article" date="2018" name="Nat. Biotechnol.">
        <title>A standardized bacterial taxonomy based on genome phylogeny substantially revises the tree of life.</title>
        <authorList>
            <person name="Parks D.H."/>
            <person name="Chuvochina M."/>
            <person name="Waite D.W."/>
            <person name="Rinke C."/>
            <person name="Skarshewski A."/>
            <person name="Chaumeil P.A."/>
            <person name="Hugenholtz P."/>
        </authorList>
    </citation>
    <scope>NUCLEOTIDE SEQUENCE [LARGE SCALE GENOMIC DNA]</scope>
    <source>
        <strain evidence="2">UBA9360</strain>
    </source>
</reference>
<feature type="domain" description="RNA helicase HrpA C-terminal" evidence="1">
    <location>
        <begin position="1"/>
        <end position="84"/>
    </location>
</feature>
<name>A0A348WP83_9GAMM</name>
<evidence type="ECO:0000313" key="2">
    <source>
        <dbReference type="EMBL" id="HAR56345.1"/>
    </source>
</evidence>
<accession>A0A348WP83</accession>
<comment type="caution">
    <text evidence="2">The sequence shown here is derived from an EMBL/GenBank/DDBJ whole genome shotgun (WGS) entry which is preliminary data.</text>
</comment>
<dbReference type="Proteomes" id="UP000262878">
    <property type="component" value="Unassembled WGS sequence"/>
</dbReference>
<dbReference type="EMBL" id="DMUP01000139">
    <property type="protein sequence ID" value="HAR56345.1"/>
    <property type="molecule type" value="Genomic_DNA"/>
</dbReference>
<dbReference type="InterPro" id="IPR024590">
    <property type="entry name" value="HrpA_C"/>
</dbReference>
<evidence type="ECO:0000313" key="3">
    <source>
        <dbReference type="Proteomes" id="UP000262878"/>
    </source>
</evidence>
<gene>
    <name evidence="2" type="ORF">DCR58_06105</name>
</gene>
<feature type="non-terminal residue" evidence="2">
    <location>
        <position position="1"/>
    </location>
</feature>
<dbReference type="Pfam" id="PF11898">
    <property type="entry name" value="DUF3418"/>
    <property type="match status" value="1"/>
</dbReference>